<evidence type="ECO:0000313" key="3">
    <source>
        <dbReference type="Proteomes" id="UP001189429"/>
    </source>
</evidence>
<feature type="region of interest" description="Disordered" evidence="1">
    <location>
        <begin position="79"/>
        <end position="134"/>
    </location>
</feature>
<keyword evidence="3" id="KW-1185">Reference proteome</keyword>
<feature type="compositionally biased region" description="Basic residues" evidence="1">
    <location>
        <begin position="125"/>
        <end position="134"/>
    </location>
</feature>
<evidence type="ECO:0000313" key="2">
    <source>
        <dbReference type="EMBL" id="CAK0794279.1"/>
    </source>
</evidence>
<protein>
    <submittedName>
        <fullName evidence="2">Uncharacterized protein</fullName>
    </submittedName>
</protein>
<name>A0ABN9PQX2_9DINO</name>
<dbReference type="Proteomes" id="UP001189429">
    <property type="component" value="Unassembled WGS sequence"/>
</dbReference>
<feature type="compositionally biased region" description="Basic and acidic residues" evidence="1">
    <location>
        <begin position="94"/>
        <end position="104"/>
    </location>
</feature>
<proteinExistence type="predicted"/>
<organism evidence="2 3">
    <name type="scientific">Prorocentrum cordatum</name>
    <dbReference type="NCBI Taxonomy" id="2364126"/>
    <lineage>
        <taxon>Eukaryota</taxon>
        <taxon>Sar</taxon>
        <taxon>Alveolata</taxon>
        <taxon>Dinophyceae</taxon>
        <taxon>Prorocentrales</taxon>
        <taxon>Prorocentraceae</taxon>
        <taxon>Prorocentrum</taxon>
    </lineage>
</organism>
<dbReference type="EMBL" id="CAUYUJ010001114">
    <property type="protein sequence ID" value="CAK0794279.1"/>
    <property type="molecule type" value="Genomic_DNA"/>
</dbReference>
<evidence type="ECO:0000256" key="1">
    <source>
        <dbReference type="SAM" id="MobiDB-lite"/>
    </source>
</evidence>
<gene>
    <name evidence="2" type="ORF">PCOR1329_LOCUS4340</name>
</gene>
<accession>A0ABN9PQX2</accession>
<sequence length="134" mass="14710">MSRAAGISAERMYLVPEAWDELTKHAEQRNFSEMTPSRPDPAQILLNTLAEEDVRHQEQLAQVRAHALAMRTHAVALVGDPTSRQGCGGIYVRDGGHGPGDGERSPGGQADDDSRPSPPQDGQRHFRHGCLRKH</sequence>
<comment type="caution">
    <text evidence="2">The sequence shown here is derived from an EMBL/GenBank/DDBJ whole genome shotgun (WGS) entry which is preliminary data.</text>
</comment>
<reference evidence="2" key="1">
    <citation type="submission" date="2023-10" db="EMBL/GenBank/DDBJ databases">
        <authorList>
            <person name="Chen Y."/>
            <person name="Shah S."/>
            <person name="Dougan E. K."/>
            <person name="Thang M."/>
            <person name="Chan C."/>
        </authorList>
    </citation>
    <scope>NUCLEOTIDE SEQUENCE [LARGE SCALE GENOMIC DNA]</scope>
</reference>